<dbReference type="EMBL" id="JBHSDR010000003">
    <property type="protein sequence ID" value="MFC4293567.1"/>
    <property type="molecule type" value="Genomic_DNA"/>
</dbReference>
<reference evidence="2" key="1">
    <citation type="journal article" date="2019" name="Int. J. Syst. Evol. Microbiol.">
        <title>The Global Catalogue of Microorganisms (GCM) 10K type strain sequencing project: providing services to taxonomists for standard genome sequencing and annotation.</title>
        <authorList>
            <consortium name="The Broad Institute Genomics Platform"/>
            <consortium name="The Broad Institute Genome Sequencing Center for Infectious Disease"/>
            <person name="Wu L."/>
            <person name="Ma J."/>
        </authorList>
    </citation>
    <scope>NUCLEOTIDE SEQUENCE [LARGE SCALE GENOMIC DNA]</scope>
    <source>
        <strain evidence="2">CGMCC 1.12989</strain>
    </source>
</reference>
<comment type="caution">
    <text evidence="1">The sequence shown here is derived from an EMBL/GenBank/DDBJ whole genome shotgun (WGS) entry which is preliminary data.</text>
</comment>
<name>A0ABV8RJH3_9SPHN</name>
<dbReference type="RefSeq" id="WP_379537060.1">
    <property type="nucleotide sequence ID" value="NZ_JBHSDR010000003.1"/>
</dbReference>
<accession>A0ABV8RJH3</accession>
<keyword evidence="2" id="KW-1185">Reference proteome</keyword>
<dbReference type="Proteomes" id="UP001595828">
    <property type="component" value="Unassembled WGS sequence"/>
</dbReference>
<proteinExistence type="predicted"/>
<sequence length="132" mass="14193">MEDKSIHGLAAQGDVEALNQLAAVHYTRAESGIEPAVIALAKACTFARLAALRGEREEMITFLFLLEQHAHALRDVGLLTMADEAQGEAVALAEHMADDGDEELGRMVVAAADMLTPGVFMVARDLRGLEIH</sequence>
<organism evidence="1 2">
    <name type="scientific">Novosphingobium tardum</name>
    <dbReference type="NCBI Taxonomy" id="1538021"/>
    <lineage>
        <taxon>Bacteria</taxon>
        <taxon>Pseudomonadati</taxon>
        <taxon>Pseudomonadota</taxon>
        <taxon>Alphaproteobacteria</taxon>
        <taxon>Sphingomonadales</taxon>
        <taxon>Sphingomonadaceae</taxon>
        <taxon>Novosphingobium</taxon>
    </lineage>
</organism>
<gene>
    <name evidence="1" type="ORF">ACFO0A_00685</name>
</gene>
<evidence type="ECO:0000313" key="1">
    <source>
        <dbReference type="EMBL" id="MFC4293567.1"/>
    </source>
</evidence>
<evidence type="ECO:0000313" key="2">
    <source>
        <dbReference type="Proteomes" id="UP001595828"/>
    </source>
</evidence>
<protein>
    <submittedName>
        <fullName evidence="1">Uncharacterized protein</fullName>
    </submittedName>
</protein>